<proteinExistence type="predicted"/>
<accession>A0A9W7CP09</accession>
<evidence type="ECO:0000313" key="1">
    <source>
        <dbReference type="EMBL" id="GMF33281.1"/>
    </source>
</evidence>
<dbReference type="Proteomes" id="UP001165121">
    <property type="component" value="Unassembled WGS sequence"/>
</dbReference>
<gene>
    <name evidence="1" type="ORF">Pfra01_000819600</name>
</gene>
<sequence length="318" mass="34644">MVCEDSSPSDETEEEVQSGLKFRKMVEDRAKKQALKHATKHASFACFLAAWNQNQHAALELALLTVLMRELHTTSKLILRHGGAYTNATYYLAQVVFDHGLEHVRAAPVVGRGSIEIKNRSSSWPHECVSVDKDSFSSCASSWRQQLLDLSRAFDLDLLCRLCSALFVRTAEGITAVIATVWLGIIVCTGTFEAGDFVRDQGQSHGVQSMEAGPTLEDTQALRQLTLADEHLVRGAAPTAECVARNVLSYCFGGGTDDRRVRRGCGAGWRRSNAAGSGAKDCAHQDANGGQCKYRQRAIVRVRVVVSLVHLVAVAASD</sequence>
<keyword evidence="2" id="KW-1185">Reference proteome</keyword>
<dbReference type="OrthoDB" id="69533at2759"/>
<dbReference type="EMBL" id="BSXT01000733">
    <property type="protein sequence ID" value="GMF33281.1"/>
    <property type="molecule type" value="Genomic_DNA"/>
</dbReference>
<organism evidence="1 2">
    <name type="scientific">Phytophthora fragariaefolia</name>
    <dbReference type="NCBI Taxonomy" id="1490495"/>
    <lineage>
        <taxon>Eukaryota</taxon>
        <taxon>Sar</taxon>
        <taxon>Stramenopiles</taxon>
        <taxon>Oomycota</taxon>
        <taxon>Peronosporomycetes</taxon>
        <taxon>Peronosporales</taxon>
        <taxon>Peronosporaceae</taxon>
        <taxon>Phytophthora</taxon>
    </lineage>
</organism>
<name>A0A9W7CP09_9STRA</name>
<comment type="caution">
    <text evidence="1">The sequence shown here is derived from an EMBL/GenBank/DDBJ whole genome shotgun (WGS) entry which is preliminary data.</text>
</comment>
<evidence type="ECO:0000313" key="2">
    <source>
        <dbReference type="Proteomes" id="UP001165121"/>
    </source>
</evidence>
<protein>
    <submittedName>
        <fullName evidence="1">Unnamed protein product</fullName>
    </submittedName>
</protein>
<reference evidence="1" key="1">
    <citation type="submission" date="2023-04" db="EMBL/GenBank/DDBJ databases">
        <title>Phytophthora fragariaefolia NBRC 109709.</title>
        <authorList>
            <person name="Ichikawa N."/>
            <person name="Sato H."/>
            <person name="Tonouchi N."/>
        </authorList>
    </citation>
    <scope>NUCLEOTIDE SEQUENCE</scope>
    <source>
        <strain evidence="1">NBRC 109709</strain>
    </source>
</reference>
<dbReference type="AlphaFoldDB" id="A0A9W7CP09"/>